<evidence type="ECO:0000313" key="4">
    <source>
        <dbReference type="Proteomes" id="UP000095552"/>
    </source>
</evidence>
<accession>A0A1E5T1E3</accession>
<dbReference type="STRING" id="1563681.BFP71_17435"/>
<dbReference type="Gene3D" id="2.60.40.1180">
    <property type="entry name" value="Golgi alpha-mannosidase II"/>
    <property type="match status" value="1"/>
</dbReference>
<dbReference type="InterPro" id="IPR011840">
    <property type="entry name" value="PulA_typeI"/>
</dbReference>
<keyword evidence="4" id="KW-1185">Reference proteome</keyword>
<dbReference type="InterPro" id="IPR004193">
    <property type="entry name" value="Glyco_hydro_13_N"/>
</dbReference>
<dbReference type="Gene3D" id="3.20.20.80">
    <property type="entry name" value="Glycosidases"/>
    <property type="match status" value="1"/>
</dbReference>
<dbReference type="Pfam" id="PF02922">
    <property type="entry name" value="CBM_48"/>
    <property type="match status" value="1"/>
</dbReference>
<evidence type="ECO:0000259" key="2">
    <source>
        <dbReference type="SMART" id="SM00642"/>
    </source>
</evidence>
<dbReference type="InterPro" id="IPR013780">
    <property type="entry name" value="Glyco_hydro_b"/>
</dbReference>
<dbReference type="GO" id="GO:0005975">
    <property type="term" value="P:carbohydrate metabolic process"/>
    <property type="evidence" value="ECO:0007669"/>
    <property type="project" value="InterPro"/>
</dbReference>
<comment type="similarity">
    <text evidence="1">Belongs to the glycosyl hydrolase 13 family.</text>
</comment>
<dbReference type="AlphaFoldDB" id="A0A1E5T1E3"/>
<dbReference type="PROSITE" id="PS51257">
    <property type="entry name" value="PROKAR_LIPOPROTEIN"/>
    <property type="match status" value="1"/>
</dbReference>
<evidence type="ECO:0000313" key="3">
    <source>
        <dbReference type="EMBL" id="OEK05190.1"/>
    </source>
</evidence>
<comment type="caution">
    <text evidence="3">The sequence shown here is derived from an EMBL/GenBank/DDBJ whole genome shotgun (WGS) entry which is preliminary data.</text>
</comment>
<dbReference type="SMART" id="SM00642">
    <property type="entry name" value="Aamy"/>
    <property type="match status" value="1"/>
</dbReference>
<evidence type="ECO:0000256" key="1">
    <source>
        <dbReference type="ARBA" id="ARBA00008061"/>
    </source>
</evidence>
<dbReference type="SUPFAM" id="SSF81296">
    <property type="entry name" value="E set domains"/>
    <property type="match status" value="1"/>
</dbReference>
<dbReference type="InterPro" id="IPR013783">
    <property type="entry name" value="Ig-like_fold"/>
</dbReference>
<dbReference type="InterPro" id="IPR014756">
    <property type="entry name" value="Ig_E-set"/>
</dbReference>
<dbReference type="Pfam" id="PF00128">
    <property type="entry name" value="Alpha-amylase"/>
    <property type="match status" value="1"/>
</dbReference>
<dbReference type="Pfam" id="PF21653">
    <property type="entry name" value="pulA_all-beta"/>
    <property type="match status" value="1"/>
</dbReference>
<feature type="domain" description="Glycosyl hydrolase family 13 catalytic" evidence="2">
    <location>
        <begin position="180"/>
        <end position="564"/>
    </location>
</feature>
<proteinExistence type="inferred from homology"/>
<dbReference type="PANTHER" id="PTHR43002">
    <property type="entry name" value="GLYCOGEN DEBRANCHING ENZYME"/>
    <property type="match status" value="1"/>
</dbReference>
<dbReference type="CDD" id="cd11341">
    <property type="entry name" value="AmyAc_Pullulanase_LD-like"/>
    <property type="match status" value="1"/>
</dbReference>
<dbReference type="OrthoDB" id="9761875at2"/>
<dbReference type="CDD" id="cd02860">
    <property type="entry name" value="E_set_Pullulanase"/>
    <property type="match status" value="1"/>
</dbReference>
<gene>
    <name evidence="3" type="ORF">BFP71_17435</name>
</gene>
<reference evidence="3 4" key="1">
    <citation type="submission" date="2016-08" db="EMBL/GenBank/DDBJ databases">
        <title>Draft genome of Fabibacter sp. strain SK-8.</title>
        <authorList>
            <person name="Wong S.-K."/>
            <person name="Hamasaki K."/>
            <person name="Yoshizawa S."/>
        </authorList>
    </citation>
    <scope>NUCLEOTIDE SEQUENCE [LARGE SCALE GENOMIC DNA]</scope>
    <source>
        <strain evidence="3 4">SK-8</strain>
    </source>
</reference>
<dbReference type="InterPro" id="IPR049117">
    <property type="entry name" value="pulA_all-beta"/>
</dbReference>
<dbReference type="InterPro" id="IPR006047">
    <property type="entry name" value="GH13_cat_dom"/>
</dbReference>
<dbReference type="NCBIfam" id="TIGR02104">
    <property type="entry name" value="pulA_typeI"/>
    <property type="match status" value="1"/>
</dbReference>
<dbReference type="RefSeq" id="WP_069836694.1">
    <property type="nucleotide sequence ID" value="NZ_MDGQ01000005.1"/>
</dbReference>
<dbReference type="InterPro" id="IPR017853">
    <property type="entry name" value="GH"/>
</dbReference>
<dbReference type="SUPFAM" id="SSF51445">
    <property type="entry name" value="(Trans)glycosidases"/>
    <property type="match status" value="1"/>
</dbReference>
<dbReference type="Gene3D" id="2.60.40.10">
    <property type="entry name" value="Immunoglobulins"/>
    <property type="match status" value="1"/>
</dbReference>
<name>A0A1E5T1E3_9BACT</name>
<organism evidence="3 4">
    <name type="scientific">Roseivirga misakiensis</name>
    <dbReference type="NCBI Taxonomy" id="1563681"/>
    <lineage>
        <taxon>Bacteria</taxon>
        <taxon>Pseudomonadati</taxon>
        <taxon>Bacteroidota</taxon>
        <taxon>Cytophagia</taxon>
        <taxon>Cytophagales</taxon>
        <taxon>Roseivirgaceae</taxon>
        <taxon>Roseivirga</taxon>
    </lineage>
</organism>
<protein>
    <submittedName>
        <fullName evidence="3">Type I pullulanase</fullName>
    </submittedName>
</protein>
<sequence>MKQILSSIILLFILLMSCDSIVTYESFDDFPVYEGNDLGATYSKSGTTFKMWSPEAQEVKLNLYSAGDGDNLVETFAMKKAKNGVWTFKIKGDVESSYYTYKVMQKGQWLQEKPDLYAEAVGVNGQRSMVVDLSTTDPKGWENDKRPAMKNYTDIILYELHIRDMSIHESSGAKNKGKYLAFTESGTKSPQNLTTGMDHMKELGITHAHLLPTFDHKSIDETRLDEAQYNWGYDPLNYNVPEGSFSTDPYDGKVRIREFKEMVKAFHDNGIRVILDVVYNHTGQTEDSNFNQLVPNYFYRQNLEGGFSDASACGNETASERYMMRKYMVESVKHWVNEYHLDGFRFDLMGIHDIETMNEVSAAVRAIDPTIFVYGEGWTAGASPLPSEQQALKANTYKMEKVSAFSDDLRDGLKGSVFEHEQRGFVSQGKGMKESIKFGIVASTQHPQLDYKAVNYSDAPWASEPSQTISYVSCHDNHTLYDRLKISNPEASEAELIQMHKLAETIVLTSQGVPFIHAGMEMLRTKNGEENSYQSPDEINQIDWNRKAEYIDLFNYYKALIALRKNHPAFRMPDTEMIQEHLEFIDTDGENFLGYQIKDNANGDSWKNILVLLNGSDLNKTIALPKGEWTLVNDGSQINESGIGRKRSGSLTVKARTPLILMKN</sequence>
<dbReference type="EMBL" id="MDGQ01000005">
    <property type="protein sequence ID" value="OEK05190.1"/>
    <property type="molecule type" value="Genomic_DNA"/>
</dbReference>
<dbReference type="GO" id="GO:0004553">
    <property type="term" value="F:hydrolase activity, hydrolyzing O-glycosyl compounds"/>
    <property type="evidence" value="ECO:0007669"/>
    <property type="project" value="InterPro"/>
</dbReference>
<dbReference type="Proteomes" id="UP000095552">
    <property type="component" value="Unassembled WGS sequence"/>
</dbReference>